<evidence type="ECO:0000313" key="3">
    <source>
        <dbReference type="Proteomes" id="UP000279236"/>
    </source>
</evidence>
<protein>
    <recommendedName>
        <fullName evidence="4">BTB domain-containing protein</fullName>
    </recommendedName>
</protein>
<organism evidence="2 3">
    <name type="scientific">Apiotrichum porosum</name>
    <dbReference type="NCBI Taxonomy" id="105984"/>
    <lineage>
        <taxon>Eukaryota</taxon>
        <taxon>Fungi</taxon>
        <taxon>Dikarya</taxon>
        <taxon>Basidiomycota</taxon>
        <taxon>Agaricomycotina</taxon>
        <taxon>Tremellomycetes</taxon>
        <taxon>Trichosporonales</taxon>
        <taxon>Trichosporonaceae</taxon>
        <taxon>Apiotrichum</taxon>
    </lineage>
</organism>
<dbReference type="EMBL" id="RSCE01000001">
    <property type="protein sequence ID" value="RSH87585.1"/>
    <property type="molecule type" value="Genomic_DNA"/>
</dbReference>
<feature type="compositionally biased region" description="Pro residues" evidence="1">
    <location>
        <begin position="18"/>
        <end position="30"/>
    </location>
</feature>
<gene>
    <name evidence="2" type="ORF">EHS24_000096</name>
</gene>
<proteinExistence type="predicted"/>
<reference evidence="2 3" key="1">
    <citation type="submission" date="2018-11" db="EMBL/GenBank/DDBJ databases">
        <title>Genome sequence of Apiotrichum porosum DSM 27194.</title>
        <authorList>
            <person name="Aliyu H."/>
            <person name="Gorte O."/>
            <person name="Ochsenreither K."/>
        </authorList>
    </citation>
    <scope>NUCLEOTIDE SEQUENCE [LARGE SCALE GENOMIC DNA]</scope>
    <source>
        <strain evidence="2 3">DSM 27194</strain>
    </source>
</reference>
<name>A0A427Y978_9TREE</name>
<keyword evidence="3" id="KW-1185">Reference proteome</keyword>
<evidence type="ECO:0000256" key="1">
    <source>
        <dbReference type="SAM" id="MobiDB-lite"/>
    </source>
</evidence>
<dbReference type="Proteomes" id="UP000279236">
    <property type="component" value="Unassembled WGS sequence"/>
</dbReference>
<accession>A0A427Y978</accession>
<sequence>MTRMTKALYQVAQKLKPVGPPPSHTKPSPPTASKHEAILQSADGTPFRIPLDALDTLAARSKFFEDLADAPLSEDPDDDFIIPLAHATTPVLQLILDMCVADKPFTVSSDSLPLLDDLLDAVFEYNLPVALDRLVFDPEDQTAFLQFTLWAVRLVLDDDYGTLANLSKWFKKLLGDGAVPREAFGAVALHVPPSSVNEWAAATLATRAPKAWDSFMRVYTRQQLVLDQLLSVDIDAAIVEVHSGHDWSCPCYTDSHDSDADSDTDTVTQSNRPHITITSAMVNKFHALRLAQSGTVTDPRTFVWLAYHTIKCSACRWEVRDDIAWVWATRRARDSWGNWIKAVEKKVVREGGGWEWDTDKAIKCLWQGKWLQ</sequence>
<dbReference type="GeneID" id="39584639"/>
<feature type="region of interest" description="Disordered" evidence="1">
    <location>
        <begin position="15"/>
        <end position="35"/>
    </location>
</feature>
<dbReference type="RefSeq" id="XP_028479793.1">
    <property type="nucleotide sequence ID" value="XM_028615936.1"/>
</dbReference>
<evidence type="ECO:0008006" key="4">
    <source>
        <dbReference type="Google" id="ProtNLM"/>
    </source>
</evidence>
<dbReference type="STRING" id="105984.A0A427Y978"/>
<comment type="caution">
    <text evidence="2">The sequence shown here is derived from an EMBL/GenBank/DDBJ whole genome shotgun (WGS) entry which is preliminary data.</text>
</comment>
<evidence type="ECO:0000313" key="2">
    <source>
        <dbReference type="EMBL" id="RSH87585.1"/>
    </source>
</evidence>
<dbReference type="AlphaFoldDB" id="A0A427Y978"/>